<dbReference type="PANTHER" id="PTHR34109:SF1">
    <property type="entry name" value="VOC DOMAIN-CONTAINING PROTEIN"/>
    <property type="match status" value="1"/>
</dbReference>
<dbReference type="InterPro" id="IPR037523">
    <property type="entry name" value="VOC_core"/>
</dbReference>
<dbReference type="Gene3D" id="3.10.180.10">
    <property type="entry name" value="2,3-Dihydroxybiphenyl 1,2-Dioxygenase, domain 1"/>
    <property type="match status" value="1"/>
</dbReference>
<reference evidence="2 3" key="1">
    <citation type="journal article" date="2013" name="Genome Announc.">
        <title>Genome sequences for three denitrifying bacterial strains isolated from a uranium- and nitrate-contaminated subsurface environment.</title>
        <authorList>
            <person name="Venkatramanan R."/>
            <person name="Prakash O."/>
            <person name="Woyke T."/>
            <person name="Chain P."/>
            <person name="Goodwin L.A."/>
            <person name="Watson D."/>
            <person name="Brooks S."/>
            <person name="Kostka J.E."/>
            <person name="Green S.J."/>
        </authorList>
    </citation>
    <scope>NUCLEOTIDE SEQUENCE [LARGE SCALE GENOMIC DNA]</scope>
    <source>
        <strain evidence="2 3">1NES1</strain>
    </source>
</reference>
<accession>N0BAY6</accession>
<name>N0BAY6_9HYPH</name>
<dbReference type="EMBL" id="CP005587">
    <property type="protein sequence ID" value="AGK57285.1"/>
    <property type="molecule type" value="Genomic_DNA"/>
</dbReference>
<dbReference type="Proteomes" id="UP000005952">
    <property type="component" value="Chromosome"/>
</dbReference>
<feature type="domain" description="VOC" evidence="1">
    <location>
        <begin position="14"/>
        <end position="136"/>
    </location>
</feature>
<evidence type="ECO:0000313" key="3">
    <source>
        <dbReference type="Proteomes" id="UP000005952"/>
    </source>
</evidence>
<dbReference type="PANTHER" id="PTHR34109">
    <property type="entry name" value="BNAUNNG04460D PROTEIN-RELATED"/>
    <property type="match status" value="1"/>
</dbReference>
<organism evidence="2 3">
    <name type="scientific">Hyphomicrobium denitrificans 1NES1</name>
    <dbReference type="NCBI Taxonomy" id="670307"/>
    <lineage>
        <taxon>Bacteria</taxon>
        <taxon>Pseudomonadati</taxon>
        <taxon>Pseudomonadota</taxon>
        <taxon>Alphaproteobacteria</taxon>
        <taxon>Hyphomicrobiales</taxon>
        <taxon>Hyphomicrobiaceae</taxon>
        <taxon>Hyphomicrobium</taxon>
    </lineage>
</organism>
<dbReference type="Pfam" id="PF00903">
    <property type="entry name" value="Glyoxalase"/>
    <property type="match status" value="1"/>
</dbReference>
<keyword evidence="3" id="KW-1185">Reference proteome</keyword>
<dbReference type="CDD" id="cd07246">
    <property type="entry name" value="VOC_like"/>
    <property type="match status" value="1"/>
</dbReference>
<dbReference type="STRING" id="670307.HYPDE_28028"/>
<protein>
    <recommendedName>
        <fullName evidence="1">VOC domain-containing protein</fullName>
    </recommendedName>
</protein>
<dbReference type="eggNOG" id="COG2764">
    <property type="taxonomic scope" value="Bacteria"/>
</dbReference>
<gene>
    <name evidence="2" type="ORF">HYPDE_28028</name>
</gene>
<dbReference type="HOGENOM" id="CLU_046006_11_2_5"/>
<sequence>MESIMSNTTNPPVKGGAIVYLAVDGAVKAAEFYHKAFAGELARLYPPDDKGRTMHAHLYINGSSVMLGDFYPEHGHPVVAPAAFNVTLTVDDTDAWFDRAVAAGCTPKMPVSDMFWGDRYGQVQDPFGVIWAINGPVKK</sequence>
<evidence type="ECO:0000313" key="2">
    <source>
        <dbReference type="EMBL" id="AGK57285.1"/>
    </source>
</evidence>
<dbReference type="AlphaFoldDB" id="N0BAY6"/>
<dbReference type="KEGG" id="hdt:HYPDE_28028"/>
<dbReference type="SUPFAM" id="SSF54593">
    <property type="entry name" value="Glyoxalase/Bleomycin resistance protein/Dihydroxybiphenyl dioxygenase"/>
    <property type="match status" value="1"/>
</dbReference>
<dbReference type="InterPro" id="IPR004360">
    <property type="entry name" value="Glyas_Fos-R_dOase_dom"/>
</dbReference>
<evidence type="ECO:0000259" key="1">
    <source>
        <dbReference type="PROSITE" id="PS51819"/>
    </source>
</evidence>
<proteinExistence type="predicted"/>
<dbReference type="PROSITE" id="PS51819">
    <property type="entry name" value="VOC"/>
    <property type="match status" value="1"/>
</dbReference>
<dbReference type="InterPro" id="IPR029068">
    <property type="entry name" value="Glyas_Bleomycin-R_OHBP_Dase"/>
</dbReference>